<feature type="transmembrane region" description="Helical" evidence="1">
    <location>
        <begin position="243"/>
        <end position="264"/>
    </location>
</feature>
<dbReference type="Pfam" id="PF04235">
    <property type="entry name" value="DUF418"/>
    <property type="match status" value="1"/>
</dbReference>
<feature type="transmembrane region" description="Helical" evidence="1">
    <location>
        <begin position="52"/>
        <end position="72"/>
    </location>
</feature>
<evidence type="ECO:0000256" key="1">
    <source>
        <dbReference type="SAM" id="Phobius"/>
    </source>
</evidence>
<organism evidence="3 4">
    <name type="scientific">Virgibacillus tibetensis</name>
    <dbReference type="NCBI Taxonomy" id="3042313"/>
    <lineage>
        <taxon>Bacteria</taxon>
        <taxon>Bacillati</taxon>
        <taxon>Bacillota</taxon>
        <taxon>Bacilli</taxon>
        <taxon>Bacillales</taxon>
        <taxon>Bacillaceae</taxon>
        <taxon>Virgibacillus</taxon>
    </lineage>
</organism>
<comment type="caution">
    <text evidence="3">The sequence shown here is derived from an EMBL/GenBank/DDBJ whole genome shotgun (WGS) entry which is preliminary data.</text>
</comment>
<evidence type="ECO:0000313" key="4">
    <source>
        <dbReference type="Proteomes" id="UP001335737"/>
    </source>
</evidence>
<feature type="transmembrane region" description="Helical" evidence="1">
    <location>
        <begin position="12"/>
        <end position="32"/>
    </location>
</feature>
<feature type="transmembrane region" description="Helical" evidence="1">
    <location>
        <begin position="270"/>
        <end position="294"/>
    </location>
</feature>
<keyword evidence="1" id="KW-0472">Membrane</keyword>
<feature type="domain" description="DUF418" evidence="2">
    <location>
        <begin position="228"/>
        <end position="379"/>
    </location>
</feature>
<feature type="transmembrane region" description="Helical" evidence="1">
    <location>
        <begin position="315"/>
        <end position="334"/>
    </location>
</feature>
<proteinExistence type="predicted"/>
<dbReference type="Proteomes" id="UP001335737">
    <property type="component" value="Unassembled WGS sequence"/>
</dbReference>
<name>A0ABU6KDV5_9BACI</name>
<gene>
    <name evidence="3" type="ORF">QGM71_08410</name>
</gene>
<protein>
    <submittedName>
        <fullName evidence="3">DUF418 domain-containing protein</fullName>
    </submittedName>
</protein>
<evidence type="ECO:0000313" key="3">
    <source>
        <dbReference type="EMBL" id="MEC5423516.1"/>
    </source>
</evidence>
<feature type="transmembrane region" description="Helical" evidence="1">
    <location>
        <begin position="340"/>
        <end position="361"/>
    </location>
</feature>
<reference evidence="3 4" key="1">
    <citation type="journal article" date="2024" name="Int. J. Syst. Evol. Microbiol.">
        <title>Virgibacillus tibetensis sp. nov., isolated from salt lake on the Tibetan Plateau of China.</title>
        <authorList>
            <person name="Phurbu D."/>
            <person name="Liu Z.-X."/>
            <person name="Wang R."/>
            <person name="Zheng Y.-Y."/>
            <person name="Liu H.-C."/>
            <person name="Zhou Y.-G."/>
            <person name="Yu Y.-J."/>
            <person name="Li A.-H."/>
        </authorList>
    </citation>
    <scope>NUCLEOTIDE SEQUENCE [LARGE SCALE GENOMIC DNA]</scope>
    <source>
        <strain evidence="3 4">C22-A2</strain>
    </source>
</reference>
<accession>A0ABU6KDV5</accession>
<dbReference type="PANTHER" id="PTHR30590">
    <property type="entry name" value="INNER MEMBRANE PROTEIN"/>
    <property type="match status" value="1"/>
</dbReference>
<dbReference type="InterPro" id="IPR052529">
    <property type="entry name" value="Bact_Transport_Assoc"/>
</dbReference>
<dbReference type="InterPro" id="IPR007349">
    <property type="entry name" value="DUF418"/>
</dbReference>
<evidence type="ECO:0000259" key="2">
    <source>
        <dbReference type="Pfam" id="PF04235"/>
    </source>
</evidence>
<feature type="transmembrane region" description="Helical" evidence="1">
    <location>
        <begin position="92"/>
        <end position="109"/>
    </location>
</feature>
<feature type="transmembrane region" description="Helical" evidence="1">
    <location>
        <begin position="137"/>
        <end position="156"/>
    </location>
</feature>
<dbReference type="RefSeq" id="WP_327607086.1">
    <property type="nucleotide sequence ID" value="NZ_JARZFX010000003.1"/>
</dbReference>
<dbReference type="PANTHER" id="PTHR30590:SF2">
    <property type="entry name" value="INNER MEMBRANE PROTEIN"/>
    <property type="match status" value="1"/>
</dbReference>
<keyword evidence="1" id="KW-1133">Transmembrane helix</keyword>
<keyword evidence="1" id="KW-0812">Transmembrane</keyword>
<feature type="transmembrane region" description="Helical" evidence="1">
    <location>
        <begin position="115"/>
        <end position="130"/>
    </location>
</feature>
<dbReference type="EMBL" id="JARZFX010000003">
    <property type="protein sequence ID" value="MEC5423516.1"/>
    <property type="molecule type" value="Genomic_DNA"/>
</dbReference>
<feature type="transmembrane region" description="Helical" evidence="1">
    <location>
        <begin position="207"/>
        <end position="231"/>
    </location>
</feature>
<keyword evidence="4" id="KW-1185">Reference proteome</keyword>
<sequence length="397" mass="45110">MDTKRIRVVDGIRGLCLLGILLANMLVFQYGILGREKLESFGISSFDQVWHWLLRIFIEGSFMPIFAFLFGFGMVKLAESLNRRGLRVKWTLARRAIGLLVLGILHAIFIWEGDILAAYALACLFLLLFVNRRKKTVLIWAVLLLCLTSLISYGSFNELKEMETAGIETYIEETTSIYQTGTYGEIINLRLDEEYMIKAVGLSGGKVVLIMLLMPIIFAPIFLFGMYAAKADWFRNYKDSKQFYLKGASLFIPVGVLFHSLYFILAEQSWTGIIFTLSGVILPLGYIFLIAYFYPRLTKLHPYIEAVGKLSLTNYLLHSVICTSIFYGYGFGLFGKIGVFAGVLLSLVIYTVLAVLSEFYLRRWKVGPMERFLRIGTYLTLSGKPKNKKMLNEKTAS</sequence>